<protein>
    <submittedName>
        <fullName evidence="2">Uncharacterized protein</fullName>
    </submittedName>
</protein>
<reference evidence="2 3" key="1">
    <citation type="submission" date="2021-06" db="EMBL/GenBank/DDBJ databases">
        <title>Caerostris extrusa draft genome.</title>
        <authorList>
            <person name="Kono N."/>
            <person name="Arakawa K."/>
        </authorList>
    </citation>
    <scope>NUCLEOTIDE SEQUENCE [LARGE SCALE GENOMIC DNA]</scope>
</reference>
<proteinExistence type="predicted"/>
<sequence length="99" mass="10670">MGESILLAFRNPLSPKPSFPAIELPFLAVGLRRSSESKGLPAAKKSPKSSKRETSTKFSIIFELPFLAVGLRRSSESKGLPAAKKSIRNRANGGRGNEC</sequence>
<dbReference type="Proteomes" id="UP001054945">
    <property type="component" value="Unassembled WGS sequence"/>
</dbReference>
<feature type="region of interest" description="Disordered" evidence="1">
    <location>
        <begin position="74"/>
        <end position="99"/>
    </location>
</feature>
<feature type="region of interest" description="Disordered" evidence="1">
    <location>
        <begin position="35"/>
        <end position="55"/>
    </location>
</feature>
<organism evidence="2 3">
    <name type="scientific">Caerostris extrusa</name>
    <name type="common">Bark spider</name>
    <name type="synonym">Caerostris bankana</name>
    <dbReference type="NCBI Taxonomy" id="172846"/>
    <lineage>
        <taxon>Eukaryota</taxon>
        <taxon>Metazoa</taxon>
        <taxon>Ecdysozoa</taxon>
        <taxon>Arthropoda</taxon>
        <taxon>Chelicerata</taxon>
        <taxon>Arachnida</taxon>
        <taxon>Araneae</taxon>
        <taxon>Araneomorphae</taxon>
        <taxon>Entelegynae</taxon>
        <taxon>Araneoidea</taxon>
        <taxon>Araneidae</taxon>
        <taxon>Caerostris</taxon>
    </lineage>
</organism>
<name>A0AAV4TF51_CAEEX</name>
<evidence type="ECO:0000313" key="2">
    <source>
        <dbReference type="EMBL" id="GIY44046.1"/>
    </source>
</evidence>
<accession>A0AAV4TF51</accession>
<dbReference type="AlphaFoldDB" id="A0AAV4TF51"/>
<comment type="caution">
    <text evidence="2">The sequence shown here is derived from an EMBL/GenBank/DDBJ whole genome shotgun (WGS) entry which is preliminary data.</text>
</comment>
<keyword evidence="3" id="KW-1185">Reference proteome</keyword>
<gene>
    <name evidence="2" type="ORF">CEXT_167231</name>
</gene>
<evidence type="ECO:0000256" key="1">
    <source>
        <dbReference type="SAM" id="MobiDB-lite"/>
    </source>
</evidence>
<evidence type="ECO:0000313" key="3">
    <source>
        <dbReference type="Proteomes" id="UP001054945"/>
    </source>
</evidence>
<dbReference type="EMBL" id="BPLR01011075">
    <property type="protein sequence ID" value="GIY44046.1"/>
    <property type="molecule type" value="Genomic_DNA"/>
</dbReference>